<organism evidence="1 2">
    <name type="scientific">Reinekea blandensis MED297</name>
    <dbReference type="NCBI Taxonomy" id="314283"/>
    <lineage>
        <taxon>Bacteria</taxon>
        <taxon>Pseudomonadati</taxon>
        <taxon>Pseudomonadota</taxon>
        <taxon>Gammaproteobacteria</taxon>
        <taxon>Oceanospirillales</taxon>
        <taxon>Saccharospirillaceae</taxon>
        <taxon>Reinekea</taxon>
    </lineage>
</organism>
<dbReference type="EMBL" id="AAOE01000001">
    <property type="protein sequence ID" value="EAR11061.1"/>
    <property type="molecule type" value="Genomic_DNA"/>
</dbReference>
<accession>A4B8W0</accession>
<proteinExistence type="predicted"/>
<protein>
    <submittedName>
        <fullName evidence="1">Uncharacterized protein</fullName>
    </submittedName>
</protein>
<gene>
    <name evidence="1" type="ORF">MED297_19277</name>
</gene>
<dbReference type="AlphaFoldDB" id="A4B8W0"/>
<dbReference type="Proteomes" id="UP000005953">
    <property type="component" value="Unassembled WGS sequence"/>
</dbReference>
<name>A4B8W0_9GAMM</name>
<dbReference type="HOGENOM" id="CLU_2976132_0_0_6"/>
<keyword evidence="2" id="KW-1185">Reference proteome</keyword>
<evidence type="ECO:0000313" key="2">
    <source>
        <dbReference type="Proteomes" id="UP000005953"/>
    </source>
</evidence>
<comment type="caution">
    <text evidence="1">The sequence shown here is derived from an EMBL/GenBank/DDBJ whole genome shotgun (WGS) entry which is preliminary data.</text>
</comment>
<reference evidence="1 2" key="1">
    <citation type="submission" date="2006-02" db="EMBL/GenBank/DDBJ databases">
        <authorList>
            <person name="Pinhassi J."/>
            <person name="Pedros-Alio C."/>
            <person name="Ferriera S."/>
            <person name="Johnson J."/>
            <person name="Kravitz S."/>
            <person name="Halpern A."/>
            <person name="Remington K."/>
            <person name="Beeson K."/>
            <person name="Tran B."/>
            <person name="Rogers Y.-H."/>
            <person name="Friedman R."/>
            <person name="Venter J.C."/>
        </authorList>
    </citation>
    <scope>NUCLEOTIDE SEQUENCE [LARGE SCALE GENOMIC DNA]</scope>
    <source>
        <strain evidence="1 2">MED297</strain>
    </source>
</reference>
<sequence length="58" mass="6540">MLGLPYIKQMIFGHLRNIDPLVFEEVLVAVKMAGLQSTGKTRDLLVLASLEHIFPDFL</sequence>
<evidence type="ECO:0000313" key="1">
    <source>
        <dbReference type="EMBL" id="EAR11061.1"/>
    </source>
</evidence>